<dbReference type="InterPro" id="IPR020556">
    <property type="entry name" value="Amidase_CS"/>
</dbReference>
<dbReference type="EMBL" id="JBHMBE010000001">
    <property type="protein sequence ID" value="MFB9644753.1"/>
    <property type="molecule type" value="Genomic_DNA"/>
</dbReference>
<protein>
    <submittedName>
        <fullName evidence="2">Amidase</fullName>
    </submittedName>
</protein>
<accession>A0ABV5SWN3</accession>
<comment type="caution">
    <text evidence="2">The sequence shown here is derived from an EMBL/GenBank/DDBJ whole genome shotgun (WGS) entry which is preliminary data.</text>
</comment>
<evidence type="ECO:0000313" key="2">
    <source>
        <dbReference type="EMBL" id="MFB9644753.1"/>
    </source>
</evidence>
<dbReference type="Gene3D" id="3.90.1300.10">
    <property type="entry name" value="Amidase signature (AS) domain"/>
    <property type="match status" value="1"/>
</dbReference>
<dbReference type="InterPro" id="IPR023631">
    <property type="entry name" value="Amidase_dom"/>
</dbReference>
<evidence type="ECO:0000313" key="3">
    <source>
        <dbReference type="Proteomes" id="UP001589611"/>
    </source>
</evidence>
<name>A0ABV5SWN3_9MICO</name>
<dbReference type="PROSITE" id="PS00571">
    <property type="entry name" value="AMIDASES"/>
    <property type="match status" value="1"/>
</dbReference>
<dbReference type="PANTHER" id="PTHR42678">
    <property type="entry name" value="AMIDASE"/>
    <property type="match status" value="1"/>
</dbReference>
<dbReference type="PANTHER" id="PTHR42678:SF34">
    <property type="entry name" value="OS04G0183300 PROTEIN"/>
    <property type="match status" value="1"/>
</dbReference>
<dbReference type="SUPFAM" id="SSF75304">
    <property type="entry name" value="Amidase signature (AS) enzymes"/>
    <property type="match status" value="1"/>
</dbReference>
<organism evidence="2 3">
    <name type="scientific">Microbacterium terregens</name>
    <dbReference type="NCBI Taxonomy" id="69363"/>
    <lineage>
        <taxon>Bacteria</taxon>
        <taxon>Bacillati</taxon>
        <taxon>Actinomycetota</taxon>
        <taxon>Actinomycetes</taxon>
        <taxon>Micrococcales</taxon>
        <taxon>Microbacteriaceae</taxon>
        <taxon>Microbacterium</taxon>
    </lineage>
</organism>
<dbReference type="Proteomes" id="UP001589611">
    <property type="component" value="Unassembled WGS sequence"/>
</dbReference>
<dbReference type="Pfam" id="PF01425">
    <property type="entry name" value="Amidase"/>
    <property type="match status" value="1"/>
</dbReference>
<gene>
    <name evidence="2" type="ORF">ACFFPJ_02960</name>
</gene>
<dbReference type="InterPro" id="IPR036928">
    <property type="entry name" value="AS_sf"/>
</dbReference>
<dbReference type="RefSeq" id="WP_344711549.1">
    <property type="nucleotide sequence ID" value="NZ_BAAAWH010000001.1"/>
</dbReference>
<keyword evidence="3" id="KW-1185">Reference proteome</keyword>
<evidence type="ECO:0000259" key="1">
    <source>
        <dbReference type="Pfam" id="PF01425"/>
    </source>
</evidence>
<sequence>MEINGKPLTQMTIADARTALLAGEVSVVELVTAHHARIDAFDQSGPALNAMVTVSDESLQVAEGLDAALRAGATPGPLFGVPVVVKDNLLTSGMPTSFGSKGFRDYRSARDATVVSNLRGAGAIVIGKTTMPDWASAWFANSSRSGWTKNPHALGHSAGGSSSGTAVGIAAGYAPIGLGTDTGSSIRLPAAFCNLVGLRPTPGLVSRDGCSPIVAMQDTIGPMARNVTDLTKVFDVLVGFDPADPLTHRHSFARRGAPYVNALREDSMRGKRLGVLRGAFAPDSVDTREVNRVMESALLQCMAGGATLVDVEEEWLPRLIERTFLYRFAARRDLNNWLKEQPGVPFTRIEDIVGQGGFDPRIPLLSYIGDPSDGRTSSSAFHAAIEAREELLSRLVGTLEANRLDAFVFPTTQSTPPLLGDVMDPAWNTVDGFLSPSVLASSAGMPALSIPAGFSSHGLPVGMEILGRPFDESTVISVAYGFEQLGSHHHAPVSTPAF</sequence>
<feature type="domain" description="Amidase" evidence="1">
    <location>
        <begin position="30"/>
        <end position="475"/>
    </location>
</feature>
<reference evidence="2 3" key="1">
    <citation type="submission" date="2024-09" db="EMBL/GenBank/DDBJ databases">
        <authorList>
            <person name="Sun Q."/>
            <person name="Mori K."/>
        </authorList>
    </citation>
    <scope>NUCLEOTIDE SEQUENCE [LARGE SCALE GENOMIC DNA]</scope>
    <source>
        <strain evidence="2 3">JCM 1342</strain>
    </source>
</reference>
<proteinExistence type="predicted"/>